<dbReference type="EMBL" id="CP046172">
    <property type="protein sequence ID" value="QIS11583.1"/>
    <property type="molecule type" value="Genomic_DNA"/>
</dbReference>
<feature type="domain" description="DJ-1/PfpI" evidence="5">
    <location>
        <begin position="23"/>
        <end position="205"/>
    </location>
</feature>
<dbReference type="SUPFAM" id="SSF52317">
    <property type="entry name" value="Class I glutamine amidotransferase-like"/>
    <property type="match status" value="1"/>
</dbReference>
<dbReference type="Proteomes" id="UP000503540">
    <property type="component" value="Chromosome"/>
</dbReference>
<dbReference type="Gene3D" id="3.40.50.880">
    <property type="match status" value="1"/>
</dbReference>
<organism evidence="6 7">
    <name type="scientific">Nocardia arthritidis</name>
    <dbReference type="NCBI Taxonomy" id="228602"/>
    <lineage>
        <taxon>Bacteria</taxon>
        <taxon>Bacillati</taxon>
        <taxon>Actinomycetota</taxon>
        <taxon>Actinomycetes</taxon>
        <taxon>Mycobacteriales</taxon>
        <taxon>Nocardiaceae</taxon>
        <taxon>Nocardia</taxon>
    </lineage>
</organism>
<feature type="region of interest" description="Disordered" evidence="4">
    <location>
        <begin position="212"/>
        <end position="232"/>
    </location>
</feature>
<evidence type="ECO:0000256" key="3">
    <source>
        <dbReference type="ARBA" id="ARBA00038493"/>
    </source>
</evidence>
<dbReference type="InterPro" id="IPR002818">
    <property type="entry name" value="DJ-1/PfpI"/>
</dbReference>
<accession>A0A6G9YF09</accession>
<evidence type="ECO:0000256" key="1">
    <source>
        <dbReference type="ARBA" id="ARBA00023016"/>
    </source>
</evidence>
<dbReference type="AlphaFoldDB" id="A0A6G9YF09"/>
<keyword evidence="6" id="KW-0315">Glutamine amidotransferase</keyword>
<evidence type="ECO:0000256" key="2">
    <source>
        <dbReference type="ARBA" id="ARBA00023239"/>
    </source>
</evidence>
<evidence type="ECO:0000256" key="4">
    <source>
        <dbReference type="SAM" id="MobiDB-lite"/>
    </source>
</evidence>
<protein>
    <submittedName>
        <fullName evidence="6">Type 1 glutamine amidotransferase domain-containing protein</fullName>
    </submittedName>
</protein>
<dbReference type="PANTHER" id="PTHR48094:SF11">
    <property type="entry name" value="GLUTATHIONE-INDEPENDENT GLYOXALASE HSP31-RELATED"/>
    <property type="match status" value="1"/>
</dbReference>
<keyword evidence="7" id="KW-1185">Reference proteome</keyword>
<dbReference type="CDD" id="cd03141">
    <property type="entry name" value="GATase1_Hsp31_like"/>
    <property type="match status" value="1"/>
</dbReference>
<dbReference type="GO" id="GO:0005737">
    <property type="term" value="C:cytoplasm"/>
    <property type="evidence" value="ECO:0007669"/>
    <property type="project" value="TreeGrafter"/>
</dbReference>
<name>A0A6G9YF09_9NOCA</name>
<evidence type="ECO:0000313" key="7">
    <source>
        <dbReference type="Proteomes" id="UP000503540"/>
    </source>
</evidence>
<reference evidence="6 7" key="1">
    <citation type="journal article" date="2019" name="ACS Chem. Biol.">
        <title>Identification and Mobilization of a Cryptic Antibiotic Biosynthesis Gene Locus from a Human-Pathogenic Nocardia Isolate.</title>
        <authorList>
            <person name="Herisse M."/>
            <person name="Ishida K."/>
            <person name="Porter J.L."/>
            <person name="Howden B."/>
            <person name="Hertweck C."/>
            <person name="Stinear T.P."/>
            <person name="Pidot S.J."/>
        </authorList>
    </citation>
    <scope>NUCLEOTIDE SEQUENCE [LARGE SCALE GENOMIC DNA]</scope>
    <source>
        <strain evidence="6 7">AUSMDU00012717</strain>
    </source>
</reference>
<dbReference type="GO" id="GO:0019243">
    <property type="term" value="P:methylglyoxal catabolic process to D-lactate via S-lactoyl-glutathione"/>
    <property type="evidence" value="ECO:0007669"/>
    <property type="project" value="TreeGrafter"/>
</dbReference>
<dbReference type="GO" id="GO:0019172">
    <property type="term" value="F:glyoxalase III activity"/>
    <property type="evidence" value="ECO:0007669"/>
    <property type="project" value="TreeGrafter"/>
</dbReference>
<keyword evidence="2" id="KW-0456">Lyase</keyword>
<dbReference type="GO" id="GO:0016740">
    <property type="term" value="F:transferase activity"/>
    <property type="evidence" value="ECO:0007669"/>
    <property type="project" value="UniProtKB-KW"/>
</dbReference>
<sequence length="232" mass="24600">MRAILAMTSCDRIGDRPTGAYASELADAWKVFRDNGFQVDTVSVRGGRPPLEAIDERDPVQHAFFRDPQMRTKLAHTACPSEIEPAAILFLAGGHGAALDFPDATDLAHLIQRHHESGSVIAAVCHGPAALLNAGTLITGKKITCFTNAEECAVGMTRLVPYLLADELAARGADISTGPSFLPHVITDGHLITGQNPASATEVATRAAHLAMTPPPQNTHLPGDSSSRNTLR</sequence>
<keyword evidence="1" id="KW-0346">Stress response</keyword>
<dbReference type="PANTHER" id="PTHR48094">
    <property type="entry name" value="PROTEIN/NUCLEIC ACID DEGLYCASE DJ-1-RELATED"/>
    <property type="match status" value="1"/>
</dbReference>
<dbReference type="Pfam" id="PF01965">
    <property type="entry name" value="DJ-1_PfpI"/>
    <property type="match status" value="1"/>
</dbReference>
<dbReference type="InterPro" id="IPR029062">
    <property type="entry name" value="Class_I_gatase-like"/>
</dbReference>
<feature type="compositionally biased region" description="Polar residues" evidence="4">
    <location>
        <begin position="218"/>
        <end position="232"/>
    </location>
</feature>
<comment type="similarity">
    <text evidence="3">Belongs to the peptidase C56 family. HSP31-like subfamily.</text>
</comment>
<proteinExistence type="inferred from homology"/>
<dbReference type="RefSeq" id="WP_167474375.1">
    <property type="nucleotide sequence ID" value="NZ_CP046172.1"/>
</dbReference>
<keyword evidence="6" id="KW-0808">Transferase</keyword>
<dbReference type="InterPro" id="IPR050325">
    <property type="entry name" value="Prot/Nucl_acid_deglycase"/>
</dbReference>
<evidence type="ECO:0000313" key="6">
    <source>
        <dbReference type="EMBL" id="QIS11583.1"/>
    </source>
</evidence>
<evidence type="ECO:0000259" key="5">
    <source>
        <dbReference type="Pfam" id="PF01965"/>
    </source>
</evidence>
<dbReference type="KEGG" id="nah:F5544_18560"/>
<gene>
    <name evidence="6" type="ORF">F5544_18560</name>
</gene>